<accession>A0A853J9F4</accession>
<evidence type="ECO:0000313" key="10">
    <source>
        <dbReference type="Proteomes" id="UP000578091"/>
    </source>
</evidence>
<dbReference type="GO" id="GO:0009103">
    <property type="term" value="P:lipopolysaccharide biosynthetic process"/>
    <property type="evidence" value="ECO:0007669"/>
    <property type="project" value="UniProtKB-ARBA"/>
</dbReference>
<evidence type="ECO:0008006" key="11">
    <source>
        <dbReference type="Google" id="ProtNLM"/>
    </source>
</evidence>
<name>A0A853J9F4_9GAMM</name>
<feature type="transmembrane region" description="Helical" evidence="8">
    <location>
        <begin position="12"/>
        <end position="37"/>
    </location>
</feature>
<protein>
    <recommendedName>
        <fullName evidence="11">Glycosyltransferase RgtA/B/C/D-like domain-containing protein</fullName>
    </recommendedName>
</protein>
<keyword evidence="5 8" id="KW-0812">Transmembrane</keyword>
<feature type="transmembrane region" description="Helical" evidence="8">
    <location>
        <begin position="445"/>
        <end position="465"/>
    </location>
</feature>
<feature type="transmembrane region" description="Helical" evidence="8">
    <location>
        <begin position="235"/>
        <end position="251"/>
    </location>
</feature>
<dbReference type="Proteomes" id="UP000578091">
    <property type="component" value="Unassembled WGS sequence"/>
</dbReference>
<evidence type="ECO:0000256" key="4">
    <source>
        <dbReference type="ARBA" id="ARBA00022679"/>
    </source>
</evidence>
<dbReference type="EMBL" id="JACCKA010000024">
    <property type="protein sequence ID" value="NZA25319.1"/>
    <property type="molecule type" value="Genomic_DNA"/>
</dbReference>
<evidence type="ECO:0000256" key="5">
    <source>
        <dbReference type="ARBA" id="ARBA00022692"/>
    </source>
</evidence>
<keyword evidence="10" id="KW-1185">Reference proteome</keyword>
<dbReference type="GO" id="GO:0005886">
    <property type="term" value="C:plasma membrane"/>
    <property type="evidence" value="ECO:0007669"/>
    <property type="project" value="UniProtKB-SubCell"/>
</dbReference>
<organism evidence="9 10">
    <name type="scientific">Luteimonas salinisoli</name>
    <dbReference type="NCBI Taxonomy" id="2752307"/>
    <lineage>
        <taxon>Bacteria</taxon>
        <taxon>Pseudomonadati</taxon>
        <taxon>Pseudomonadota</taxon>
        <taxon>Gammaproteobacteria</taxon>
        <taxon>Lysobacterales</taxon>
        <taxon>Lysobacteraceae</taxon>
        <taxon>Luteimonas</taxon>
    </lineage>
</organism>
<dbReference type="AlphaFoldDB" id="A0A853J9F4"/>
<feature type="transmembrane region" description="Helical" evidence="8">
    <location>
        <begin position="184"/>
        <end position="200"/>
    </location>
</feature>
<comment type="caution">
    <text evidence="9">The sequence shown here is derived from an EMBL/GenBank/DDBJ whole genome shotgun (WGS) entry which is preliminary data.</text>
</comment>
<sequence length="702" mass="77230">MNSQRLRSASETVVLTLGRSPIVGVLGVGLLIGLVVSGQRVLSLPWQDHALELSALAFATLILWQIVHRTATRATAFPVAPFLAVTIATGLMIRLAYVSAIEPEWYSDFERYWRYGLELAKSDGGQITNGYLRRANFITRPLIELFGPRPAVVPYSNVLVLTLIQIIGYDILRRVRSHQAAQGFSLLWLVVPIPLMSAVVPNHDLVGMLLVSAAVWLGLIAQFHDSATTRKSVSVACWIAAGVLVALLEAIRGLGTLYLICLTLITLAALAVALIRGARKIPSSRRRAILSLVGLVLVIASSAATESALRKAGMLTSHETERHARIRYTTPHTTSLSDGTYAFMRAFELAFMTEFREDPEAFASFRRSLALTDFIVEPTDRLQASLKRMQRQYSLGSQLGFYLRGVDAPARRILGAYNIFFAMSFVAMLLLAIIRLAQRRIDVPIVESFLLLLTAAISAAMLLIGENQPRYLSLLWLAGAIAIPSQMAAESLARDRAPGPAWLLATSAGVLVALLAAFWLLATWIFTPARGLILHDWTLSGPGADAGTREFLATLQDRRSTVMKGRDGEPILAKFDELSLKLMLPSPRPQPNGASARTSVCGLNPPVEFEFQYHAPGGTLMRNGELSLELRANENLIWSSPLSDRAHPRRVRTRLPLDDGGCTNLRFDLTIRGEPSRSYRQEDTFVEIFFPRIDTPSTMPEG</sequence>
<proteinExistence type="predicted"/>
<feature type="transmembrane region" description="Helical" evidence="8">
    <location>
        <begin position="79"/>
        <end position="97"/>
    </location>
</feature>
<dbReference type="PANTHER" id="PTHR33908">
    <property type="entry name" value="MANNOSYLTRANSFERASE YKCB-RELATED"/>
    <property type="match status" value="1"/>
</dbReference>
<evidence type="ECO:0000256" key="6">
    <source>
        <dbReference type="ARBA" id="ARBA00022989"/>
    </source>
</evidence>
<comment type="subcellular location">
    <subcellularLocation>
        <location evidence="1">Cell membrane</location>
        <topology evidence="1">Multi-pass membrane protein</topology>
    </subcellularLocation>
</comment>
<keyword evidence="3" id="KW-0328">Glycosyltransferase</keyword>
<reference evidence="9 10" key="1">
    <citation type="submission" date="2020-07" db="EMBL/GenBank/DDBJ databases">
        <title>Luteimonas sp. SJ-92.</title>
        <authorList>
            <person name="Huang X.-X."/>
            <person name="Xu L."/>
            <person name="Sun J.-Q."/>
        </authorList>
    </citation>
    <scope>NUCLEOTIDE SEQUENCE [LARGE SCALE GENOMIC DNA]</scope>
    <source>
        <strain evidence="9 10">SJ-92</strain>
    </source>
</reference>
<evidence type="ECO:0000256" key="2">
    <source>
        <dbReference type="ARBA" id="ARBA00022475"/>
    </source>
</evidence>
<dbReference type="PANTHER" id="PTHR33908:SF11">
    <property type="entry name" value="MEMBRANE PROTEIN"/>
    <property type="match status" value="1"/>
</dbReference>
<dbReference type="RefSeq" id="WP_180677125.1">
    <property type="nucleotide sequence ID" value="NZ_JACCKA010000024.1"/>
</dbReference>
<keyword evidence="4" id="KW-0808">Transferase</keyword>
<feature type="transmembrane region" description="Helical" evidence="8">
    <location>
        <begin position="257"/>
        <end position="275"/>
    </location>
</feature>
<evidence type="ECO:0000256" key="1">
    <source>
        <dbReference type="ARBA" id="ARBA00004651"/>
    </source>
</evidence>
<feature type="transmembrane region" description="Helical" evidence="8">
    <location>
        <begin position="471"/>
        <end position="489"/>
    </location>
</feature>
<evidence type="ECO:0000313" key="9">
    <source>
        <dbReference type="EMBL" id="NZA25319.1"/>
    </source>
</evidence>
<evidence type="ECO:0000256" key="7">
    <source>
        <dbReference type="ARBA" id="ARBA00023136"/>
    </source>
</evidence>
<feature type="transmembrane region" description="Helical" evidence="8">
    <location>
        <begin position="152"/>
        <end position="172"/>
    </location>
</feature>
<feature type="transmembrane region" description="Helical" evidence="8">
    <location>
        <begin position="206"/>
        <end position="223"/>
    </location>
</feature>
<keyword evidence="2" id="KW-1003">Cell membrane</keyword>
<keyword evidence="7 8" id="KW-0472">Membrane</keyword>
<feature type="transmembrane region" description="Helical" evidence="8">
    <location>
        <begin position="49"/>
        <end position="67"/>
    </location>
</feature>
<dbReference type="InterPro" id="IPR050297">
    <property type="entry name" value="LipidA_mod_glycosyltrf_83"/>
</dbReference>
<evidence type="ECO:0000256" key="8">
    <source>
        <dbReference type="SAM" id="Phobius"/>
    </source>
</evidence>
<keyword evidence="6 8" id="KW-1133">Transmembrane helix</keyword>
<evidence type="ECO:0000256" key="3">
    <source>
        <dbReference type="ARBA" id="ARBA00022676"/>
    </source>
</evidence>
<dbReference type="GO" id="GO:0016763">
    <property type="term" value="F:pentosyltransferase activity"/>
    <property type="evidence" value="ECO:0007669"/>
    <property type="project" value="TreeGrafter"/>
</dbReference>
<feature type="transmembrane region" description="Helical" evidence="8">
    <location>
        <begin position="413"/>
        <end position="433"/>
    </location>
</feature>
<gene>
    <name evidence="9" type="ORF">H0E84_02900</name>
</gene>
<feature type="transmembrane region" description="Helical" evidence="8">
    <location>
        <begin position="501"/>
        <end position="526"/>
    </location>
</feature>